<dbReference type="GO" id="GO:0006606">
    <property type="term" value="P:protein import into nucleus"/>
    <property type="evidence" value="ECO:0007669"/>
    <property type="project" value="TreeGrafter"/>
</dbReference>
<proteinExistence type="evidence at transcript level"/>
<organism evidence="3">
    <name type="scientific">Phallusia mammillata</name>
    <dbReference type="NCBI Taxonomy" id="59560"/>
    <lineage>
        <taxon>Eukaryota</taxon>
        <taxon>Metazoa</taxon>
        <taxon>Chordata</taxon>
        <taxon>Tunicata</taxon>
        <taxon>Ascidiacea</taxon>
        <taxon>Phlebobranchia</taxon>
        <taxon>Ascidiidae</taxon>
        <taxon>Phallusia</taxon>
    </lineage>
</organism>
<feature type="region of interest" description="Disordered" evidence="2">
    <location>
        <begin position="556"/>
        <end position="590"/>
    </location>
</feature>
<comment type="similarity">
    <text evidence="1">Belongs to the FAM53 family.</text>
</comment>
<evidence type="ECO:0000256" key="2">
    <source>
        <dbReference type="SAM" id="MobiDB-lite"/>
    </source>
</evidence>
<feature type="region of interest" description="Disordered" evidence="2">
    <location>
        <begin position="20"/>
        <end position="93"/>
    </location>
</feature>
<dbReference type="AlphaFoldDB" id="A0A6F9DD19"/>
<gene>
    <name evidence="3" type="primary">Fam53a</name>
</gene>
<dbReference type="PANTHER" id="PTHR28567:SF3">
    <property type="entry name" value="PROTEIN FAM53A-LIKE ISOFORM X1"/>
    <property type="match status" value="1"/>
</dbReference>
<feature type="region of interest" description="Disordered" evidence="2">
    <location>
        <begin position="232"/>
        <end position="251"/>
    </location>
</feature>
<evidence type="ECO:0000313" key="3">
    <source>
        <dbReference type="EMBL" id="CAB3244499.1"/>
    </source>
</evidence>
<reference evidence="3" key="1">
    <citation type="submission" date="2020-04" db="EMBL/GenBank/DDBJ databases">
        <authorList>
            <person name="Neveu A P."/>
        </authorList>
    </citation>
    <scope>NUCLEOTIDE SEQUENCE</scope>
    <source>
        <tissue evidence="3">Whole embryo</tissue>
    </source>
</reference>
<protein>
    <submittedName>
        <fullName evidence="3">Protein FAM53A-like</fullName>
    </submittedName>
</protein>
<dbReference type="GO" id="GO:0005634">
    <property type="term" value="C:nucleus"/>
    <property type="evidence" value="ECO:0007669"/>
    <property type="project" value="TreeGrafter"/>
</dbReference>
<feature type="compositionally biased region" description="Acidic residues" evidence="2">
    <location>
        <begin position="564"/>
        <end position="578"/>
    </location>
</feature>
<dbReference type="InterPro" id="IPR029356">
    <property type="entry name" value="FAM53"/>
</dbReference>
<name>A0A6F9DD19_9ASCI</name>
<dbReference type="Pfam" id="PF15242">
    <property type="entry name" value="FAM53"/>
    <property type="match status" value="1"/>
</dbReference>
<accession>A0A6F9DD19</accession>
<feature type="compositionally biased region" description="Low complexity" evidence="2">
    <location>
        <begin position="60"/>
        <end position="77"/>
    </location>
</feature>
<sequence>MSAVVTQLSFNINEKLRIDDRGFPPFQQHHKPDNPAGPMNKPSTSFSYTPPKEPLGQWVPSPSRGSPGPSSAGQSVSTSVTSASGEHASHAGTSGAVVGVSCQRFTPQRTGVLTRRDLRFSNSLQKAKNVDTTQVTVFDLHEAGKKSTRSTLSAIHTTRSGAVNKISIAVDADNPFQFNGGTSKKTDAVFPSVVGKSCTLHSPKKATFTSGSFQTPLPAGSDIPPIKKHCRSVSEPDETMSALDPLESTGLSSSRRSKVWKPIRQLRSDSRRAQSAFSNSSDCSRSLDCSSATSITGDSLLTPPASPVPRPASVTVIKQESGSWTFLSSYQHHLSGSFPHSNSSFSPLSSPYCNATSPCSSRSNEVASRSWSHSGLSATKRSLSFSDDFEHTESIHYTPSSTPDLERRFERVSSRYGGLLRCQSHPSDLNARRTRSRSRRSHNKLCYQRPNLDFAKMKQTMNKRTKGKEKHNSCNQFLTSGSWPSPNTDCDGAKIPTINPVFPSAIQSSDCSPEELRCHDTHQTPMEQHTPSSSPFMFTIGPNAPGMSHIRDVRGRIPSPTDEVPGEADDPGDMEDTGELATAPGGVSASFMLDCDDLNVDEIENESDDEL</sequence>
<dbReference type="EMBL" id="LR785048">
    <property type="protein sequence ID" value="CAB3244499.1"/>
    <property type="molecule type" value="mRNA"/>
</dbReference>
<evidence type="ECO:0000256" key="1">
    <source>
        <dbReference type="ARBA" id="ARBA00010984"/>
    </source>
</evidence>
<dbReference type="PANTHER" id="PTHR28567">
    <property type="entry name" value="PROTEIN FAM53A-LIKE ISOFORM X1"/>
    <property type="match status" value="1"/>
</dbReference>